<keyword evidence="1" id="KW-0812">Transmembrane</keyword>
<keyword evidence="1" id="KW-1133">Transmembrane helix</keyword>
<dbReference type="AlphaFoldDB" id="A0A6G5AF40"/>
<accession>A0A6G5AF40</accession>
<name>A0A6G5AF40_RHIMP</name>
<evidence type="ECO:0000256" key="1">
    <source>
        <dbReference type="SAM" id="Phobius"/>
    </source>
</evidence>
<evidence type="ECO:0000313" key="2">
    <source>
        <dbReference type="EMBL" id="NIE49534.1"/>
    </source>
</evidence>
<sequence length="70" mass="7954">MLRLNICTAMLSSFKIDVHSLLLDCMPKAVKKLLLSLTFVISKLFVLGAYATHQIYMHTCRHIKKCISSN</sequence>
<reference evidence="2" key="1">
    <citation type="submission" date="2020-03" db="EMBL/GenBank/DDBJ databases">
        <title>A transcriptome and proteome of the tick Rhipicephalus microplus shaped by the genetic composition of its hosts and developmental stage.</title>
        <authorList>
            <person name="Garcia G.R."/>
            <person name="Ribeiro J.M.C."/>
            <person name="Maruyama S.R."/>
            <person name="Gardinasse L.G."/>
            <person name="Nelson K."/>
            <person name="Ferreira B.R."/>
            <person name="Andrade T.G."/>
            <person name="Santos I.K.F.M."/>
        </authorList>
    </citation>
    <scope>NUCLEOTIDE SEQUENCE</scope>
    <source>
        <strain evidence="2">NSGR</strain>
        <tissue evidence="2">Salivary glands</tissue>
    </source>
</reference>
<keyword evidence="1" id="KW-0472">Membrane</keyword>
<feature type="transmembrane region" description="Helical" evidence="1">
    <location>
        <begin position="33"/>
        <end position="52"/>
    </location>
</feature>
<protein>
    <submittedName>
        <fullName evidence="2">Uncharacterized protein</fullName>
    </submittedName>
</protein>
<organism evidence="2">
    <name type="scientific">Rhipicephalus microplus</name>
    <name type="common">Cattle tick</name>
    <name type="synonym">Boophilus microplus</name>
    <dbReference type="NCBI Taxonomy" id="6941"/>
    <lineage>
        <taxon>Eukaryota</taxon>
        <taxon>Metazoa</taxon>
        <taxon>Ecdysozoa</taxon>
        <taxon>Arthropoda</taxon>
        <taxon>Chelicerata</taxon>
        <taxon>Arachnida</taxon>
        <taxon>Acari</taxon>
        <taxon>Parasitiformes</taxon>
        <taxon>Ixodida</taxon>
        <taxon>Ixodoidea</taxon>
        <taxon>Ixodidae</taxon>
        <taxon>Rhipicephalinae</taxon>
        <taxon>Rhipicephalus</taxon>
        <taxon>Boophilus</taxon>
    </lineage>
</organism>
<proteinExistence type="predicted"/>
<dbReference type="EMBL" id="GIKN01007261">
    <property type="protein sequence ID" value="NIE49534.1"/>
    <property type="molecule type" value="Transcribed_RNA"/>
</dbReference>